<accession>A0A7R7EMQ1</accession>
<evidence type="ECO:0000313" key="5">
    <source>
        <dbReference type="EMBL" id="BCN31456.1"/>
    </source>
</evidence>
<evidence type="ECO:0000313" key="6">
    <source>
        <dbReference type="Proteomes" id="UP000595897"/>
    </source>
</evidence>
<keyword evidence="6" id="KW-1185">Reference proteome</keyword>
<evidence type="ECO:0000256" key="1">
    <source>
        <dbReference type="ARBA" id="ARBA00007261"/>
    </source>
</evidence>
<organism evidence="5 6">
    <name type="scientific">Anaeromicropila herbilytica</name>
    <dbReference type="NCBI Taxonomy" id="2785025"/>
    <lineage>
        <taxon>Bacteria</taxon>
        <taxon>Bacillati</taxon>
        <taxon>Bacillota</taxon>
        <taxon>Clostridia</taxon>
        <taxon>Lachnospirales</taxon>
        <taxon>Lachnospiraceae</taxon>
        <taxon>Anaeromicropila</taxon>
    </lineage>
</organism>
<dbReference type="InterPro" id="IPR007863">
    <property type="entry name" value="Peptidase_M16_C"/>
</dbReference>
<sequence length="423" mass="48040">MVNIKKLSNGITVVLEEMSYLRSTAFGVWVKVGSANEDKSNNGISHMIEHMLFKGTKSRTAKQIADDMARIGGNINAFTSKECTSYYATTLDSHLPIAIDIISDMLLNSTISEKELTKEKGVIIEEIDMYDDSPEDLAHEMLQKNVWREHPLGYLISGDKETVRSITREQILDFIDKYYVASNIVISIAGNYNEEEVLQLLENSFGSIPVGEPSKRVSIPVYNRSLYSKNKDIEQIHLNIAYDSIDYNSEDKYALAIVNSILGGSINSRLFQNIRENHGLTYSIYSYGSSYKDAGLFHIYAAMNPTQTEVVFDKIFEVIEEMKREGVTEEELAQTKEQIKTELIISSESTKSRMNGNGKSMMNRGRVILLDETIERVNAVTRDDIIRYLNQYYNSNMCSISLVGNLDEINLERIKEKWNNLSE</sequence>
<protein>
    <submittedName>
        <fullName evidence="5">Peptidase M16</fullName>
    </submittedName>
</protein>
<dbReference type="GO" id="GO:0046872">
    <property type="term" value="F:metal ion binding"/>
    <property type="evidence" value="ECO:0007669"/>
    <property type="project" value="InterPro"/>
</dbReference>
<dbReference type="GO" id="GO:0004222">
    <property type="term" value="F:metalloendopeptidase activity"/>
    <property type="evidence" value="ECO:0007669"/>
    <property type="project" value="InterPro"/>
</dbReference>
<proteinExistence type="inferred from homology"/>
<dbReference type="PANTHER" id="PTHR11851:SF49">
    <property type="entry name" value="MITOCHONDRIAL-PROCESSING PEPTIDASE SUBUNIT ALPHA"/>
    <property type="match status" value="1"/>
</dbReference>
<evidence type="ECO:0000256" key="2">
    <source>
        <dbReference type="RuleBase" id="RU004447"/>
    </source>
</evidence>
<dbReference type="InterPro" id="IPR011249">
    <property type="entry name" value="Metalloenz_LuxS/M16"/>
</dbReference>
<dbReference type="InterPro" id="IPR001431">
    <property type="entry name" value="Pept_M16_Zn_BS"/>
</dbReference>
<gene>
    <name evidence="5" type="ORF">bsdtb5_27510</name>
</gene>
<feature type="domain" description="Peptidase M16 C-terminal" evidence="4">
    <location>
        <begin position="165"/>
        <end position="338"/>
    </location>
</feature>
<dbReference type="AlphaFoldDB" id="A0A7R7EMQ1"/>
<comment type="similarity">
    <text evidence="1 2">Belongs to the peptidase M16 family.</text>
</comment>
<dbReference type="RefSeq" id="WP_271712573.1">
    <property type="nucleotide sequence ID" value="NZ_AP024169.1"/>
</dbReference>
<dbReference type="PROSITE" id="PS00143">
    <property type="entry name" value="INSULINASE"/>
    <property type="match status" value="1"/>
</dbReference>
<dbReference type="EMBL" id="AP024169">
    <property type="protein sequence ID" value="BCN31456.1"/>
    <property type="molecule type" value="Genomic_DNA"/>
</dbReference>
<name>A0A7R7EMQ1_9FIRM</name>
<reference evidence="5 6" key="1">
    <citation type="submission" date="2020-11" db="EMBL/GenBank/DDBJ databases">
        <title>Draft genome sequencing of a Lachnospiraceae strain isolated from anoxic soil subjected to BSD treatment.</title>
        <authorList>
            <person name="Uek A."/>
            <person name="Tonouchi A."/>
        </authorList>
    </citation>
    <scope>NUCLEOTIDE SEQUENCE [LARGE SCALE GENOMIC DNA]</scope>
    <source>
        <strain evidence="5 6">TB5</strain>
    </source>
</reference>
<dbReference type="SUPFAM" id="SSF63411">
    <property type="entry name" value="LuxS/MPP-like metallohydrolase"/>
    <property type="match status" value="2"/>
</dbReference>
<dbReference type="FunFam" id="3.30.830.10:FF:000008">
    <property type="entry name" value="Mitochondrial-processing peptidase subunit beta"/>
    <property type="match status" value="1"/>
</dbReference>
<dbReference type="InterPro" id="IPR050361">
    <property type="entry name" value="MPP/UQCRC_Complex"/>
</dbReference>
<dbReference type="Pfam" id="PF05193">
    <property type="entry name" value="Peptidase_M16_C"/>
    <property type="match status" value="1"/>
</dbReference>
<dbReference type="InterPro" id="IPR011765">
    <property type="entry name" value="Pept_M16_N"/>
</dbReference>
<evidence type="ECO:0000259" key="4">
    <source>
        <dbReference type="Pfam" id="PF05193"/>
    </source>
</evidence>
<dbReference type="PANTHER" id="PTHR11851">
    <property type="entry name" value="METALLOPROTEASE"/>
    <property type="match status" value="1"/>
</dbReference>
<dbReference type="Pfam" id="PF00675">
    <property type="entry name" value="Peptidase_M16"/>
    <property type="match status" value="1"/>
</dbReference>
<dbReference type="Gene3D" id="3.30.830.10">
    <property type="entry name" value="Metalloenzyme, LuxS/M16 peptidase-like"/>
    <property type="match status" value="2"/>
</dbReference>
<evidence type="ECO:0000259" key="3">
    <source>
        <dbReference type="Pfam" id="PF00675"/>
    </source>
</evidence>
<dbReference type="GO" id="GO:0006508">
    <property type="term" value="P:proteolysis"/>
    <property type="evidence" value="ECO:0007669"/>
    <property type="project" value="InterPro"/>
</dbReference>
<dbReference type="Proteomes" id="UP000595897">
    <property type="component" value="Chromosome"/>
</dbReference>
<feature type="domain" description="Peptidase M16 N-terminal" evidence="3">
    <location>
        <begin position="13"/>
        <end position="158"/>
    </location>
</feature>
<dbReference type="KEGG" id="ahb:bsdtb5_27510"/>